<feature type="chain" id="PRO_5046697168" evidence="1">
    <location>
        <begin position="22"/>
        <end position="584"/>
    </location>
</feature>
<dbReference type="Gene3D" id="3.10.105.10">
    <property type="entry name" value="Dipeptide-binding Protein, Domain 3"/>
    <property type="match status" value="1"/>
</dbReference>
<dbReference type="PANTHER" id="PTHR30290:SF83">
    <property type="entry name" value="ABC TRANSPORTER SUBSTRATE-BINDING PROTEIN"/>
    <property type="match status" value="1"/>
</dbReference>
<dbReference type="EMBL" id="JABVEC010000014">
    <property type="protein sequence ID" value="MBC6467605.1"/>
    <property type="molecule type" value="Genomic_DNA"/>
</dbReference>
<dbReference type="Gene3D" id="3.40.190.10">
    <property type="entry name" value="Periplasmic binding protein-like II"/>
    <property type="match status" value="1"/>
</dbReference>
<organism evidence="3 4">
    <name type="scientific">Actinomadura alba</name>
    <dbReference type="NCBI Taxonomy" id="406431"/>
    <lineage>
        <taxon>Bacteria</taxon>
        <taxon>Bacillati</taxon>
        <taxon>Actinomycetota</taxon>
        <taxon>Actinomycetes</taxon>
        <taxon>Streptosporangiales</taxon>
        <taxon>Thermomonosporaceae</taxon>
        <taxon>Actinomadura</taxon>
    </lineage>
</organism>
<accession>A0ABR7LT11</accession>
<dbReference type="PROSITE" id="PS51257">
    <property type="entry name" value="PROKAR_LIPOPROTEIN"/>
    <property type="match status" value="1"/>
</dbReference>
<feature type="signal peptide" evidence="1">
    <location>
        <begin position="1"/>
        <end position="21"/>
    </location>
</feature>
<dbReference type="CDD" id="cd08506">
    <property type="entry name" value="PBP2_clavulanate_OppA2"/>
    <property type="match status" value="1"/>
</dbReference>
<dbReference type="Pfam" id="PF00496">
    <property type="entry name" value="SBP_bac_5"/>
    <property type="match status" value="1"/>
</dbReference>
<evidence type="ECO:0000313" key="3">
    <source>
        <dbReference type="EMBL" id="MBC6467605.1"/>
    </source>
</evidence>
<dbReference type="InterPro" id="IPR000914">
    <property type="entry name" value="SBP_5_dom"/>
</dbReference>
<name>A0ABR7LT11_9ACTN</name>
<dbReference type="InterPro" id="IPR030678">
    <property type="entry name" value="Peptide/Ni-bd"/>
</dbReference>
<protein>
    <submittedName>
        <fullName evidence="3">ABC transporter substrate-binding protein</fullName>
    </submittedName>
</protein>
<dbReference type="RefSeq" id="WP_187244625.1">
    <property type="nucleotide sequence ID" value="NZ_BAAAOK010000010.1"/>
</dbReference>
<dbReference type="Proteomes" id="UP000805614">
    <property type="component" value="Unassembled WGS sequence"/>
</dbReference>
<evidence type="ECO:0000259" key="2">
    <source>
        <dbReference type="Pfam" id="PF00496"/>
    </source>
</evidence>
<reference evidence="3 4" key="1">
    <citation type="submission" date="2020-06" db="EMBL/GenBank/DDBJ databases">
        <title>Actinomadura xiongansis sp. nov., isolated from soil of Baiyangdian.</title>
        <authorList>
            <person name="Zhang X."/>
        </authorList>
    </citation>
    <scope>NUCLEOTIDE SEQUENCE [LARGE SCALE GENOMIC DNA]</scope>
    <source>
        <strain evidence="3 4">HBUM206468</strain>
    </source>
</reference>
<gene>
    <name evidence="3" type="ORF">HKK74_19210</name>
</gene>
<dbReference type="PIRSF" id="PIRSF002741">
    <property type="entry name" value="MppA"/>
    <property type="match status" value="1"/>
</dbReference>
<dbReference type="InterPro" id="IPR039424">
    <property type="entry name" value="SBP_5"/>
</dbReference>
<keyword evidence="1" id="KW-0732">Signal</keyword>
<evidence type="ECO:0000313" key="4">
    <source>
        <dbReference type="Proteomes" id="UP000805614"/>
    </source>
</evidence>
<dbReference type="SUPFAM" id="SSF53850">
    <property type="entry name" value="Periplasmic binding protein-like II"/>
    <property type="match status" value="1"/>
</dbReference>
<feature type="domain" description="Solute-binding protein family 5" evidence="2">
    <location>
        <begin position="106"/>
        <end position="499"/>
    </location>
</feature>
<comment type="caution">
    <text evidence="3">The sequence shown here is derived from an EMBL/GenBank/DDBJ whole genome shotgun (WGS) entry which is preliminary data.</text>
</comment>
<sequence length="584" mass="63385">MKRTKTTVGVALSAVLALGLAACGGGSDDNGGGGDGGGGGSAFDAAVSKVVNPSTKTGGTLKYVITDAPDSMDPGNTYYAYNWDFTRYFARALLTFDPKPGEAGLKVVPDLAEGLGQPSDGGKTWTYKIRKGVKYEDGTEVKAEDIKYAVARSNYTDELQGGPHYFTQYLAAGDYKGPYKDKNLDDFKGIETPDDHTLVFKLNQPFYEFDYLLTNPQTSPVPKAKDTGLKYQEHPVSTGPYMFENHSIGKSFALVKNPNWSAATDPLRKQLVDRVELTMKVTGADIDNRLLAGTEHLMLAGTGAEAAARAKILSSDSLKKNADNPLTGFLRYAMLSTKVKPFDNIECRKAVQYALDRTATQGAYGGPVAGDIATTALPPTETGYTKYDLYATPGNKGDVNKAKTALQACGQPNGFETNIAVRGDRDKEVAAGEAMQQSLAKVGIKAQIKKYPSGDYSSQYAGKPAFVHKEKLGIIIAGWGSDWPTGFGFLSQIAHSKAIKDSSNYNEMELEDPAIDKLLDDGAKTEDIAQREQMWSQVDKKIMESAALVPFIYEKTLLYRPPNLTNVYFHLAYKMYDYPSIGLQ</sequence>
<evidence type="ECO:0000256" key="1">
    <source>
        <dbReference type="SAM" id="SignalP"/>
    </source>
</evidence>
<keyword evidence="4" id="KW-1185">Reference proteome</keyword>
<dbReference type="PANTHER" id="PTHR30290">
    <property type="entry name" value="PERIPLASMIC BINDING COMPONENT OF ABC TRANSPORTER"/>
    <property type="match status" value="1"/>
</dbReference>
<proteinExistence type="predicted"/>